<gene>
    <name evidence="12" type="ORF">WJ0W_005784</name>
</gene>
<evidence type="ECO:0000256" key="7">
    <source>
        <dbReference type="ARBA" id="ARBA00023125"/>
    </source>
</evidence>
<evidence type="ECO:0000256" key="4">
    <source>
        <dbReference type="ARBA" id="ARBA00022801"/>
    </source>
</evidence>
<feature type="domain" description="SF4 helicase" evidence="11">
    <location>
        <begin position="160"/>
        <end position="425"/>
    </location>
</feature>
<proteinExistence type="inferred from homology"/>
<keyword evidence="3" id="KW-0547">Nucleotide-binding</keyword>
<evidence type="ECO:0000256" key="8">
    <source>
        <dbReference type="ARBA" id="ARBA00023235"/>
    </source>
</evidence>
<evidence type="ECO:0000256" key="2">
    <source>
        <dbReference type="ARBA" id="ARBA00022705"/>
    </source>
</evidence>
<keyword evidence="2" id="KW-0235">DNA replication</keyword>
<comment type="catalytic activity">
    <reaction evidence="10">
        <text>ATP + H2O = ADP + phosphate + H(+)</text>
        <dbReference type="Rhea" id="RHEA:13065"/>
        <dbReference type="ChEBI" id="CHEBI:15377"/>
        <dbReference type="ChEBI" id="CHEBI:15378"/>
        <dbReference type="ChEBI" id="CHEBI:30616"/>
        <dbReference type="ChEBI" id="CHEBI:43474"/>
        <dbReference type="ChEBI" id="CHEBI:456216"/>
        <dbReference type="EC" id="5.6.2.3"/>
    </reaction>
</comment>
<dbReference type="CDD" id="cd00984">
    <property type="entry name" value="DnaB_C"/>
    <property type="match status" value="1"/>
</dbReference>
<dbReference type="InterPro" id="IPR007694">
    <property type="entry name" value="DNA_helicase_DnaB-like_C"/>
</dbReference>
<evidence type="ECO:0000256" key="1">
    <source>
        <dbReference type="ARBA" id="ARBA00008428"/>
    </source>
</evidence>
<evidence type="ECO:0000256" key="10">
    <source>
        <dbReference type="ARBA" id="ARBA00048954"/>
    </source>
</evidence>
<name>A0ABM9G999_9BACL</name>
<dbReference type="Proteomes" id="UP001154322">
    <property type="component" value="Unassembled WGS sequence"/>
</dbReference>
<sequence>MEQIEAEQALLGSILLEPELIDECSLQAQDMSAPEHRIIFEVMSELRQAGKPIDIVVMASEYQAEIIDAGGISYLTRLSRAVPTTVNFREYVELVRRASLWRRAARRVKDGFNLDGPEALAAELQAATNEIMDGLQLGQGWRRVSDILNGHEDVILQRQQMKGVTGARMASRHLTTMTSGHQPKELTIIAARPSVGKTAYMLNDALEAEAGGYVVGIFSLEMGELSLTERMICRLAHLDGFKLRNGMFNDEDWQRYTMARDELNRREIYIIDKGSMTINDISLKVRELRRMHPGRKVIIYIDFLQLIDGGRRFPNKQEETSFVSRSLKWVAKEYDCPVVVISSLSRAVEQRQDKRPMLSDLRESGQIESDADVVLLLYRDDYYNQETEKKNIIEIIIGKGRNIGAGIVEMVYMKNFQKLVDIEYR</sequence>
<evidence type="ECO:0000313" key="13">
    <source>
        <dbReference type="Proteomes" id="UP001154322"/>
    </source>
</evidence>
<keyword evidence="6" id="KW-0067">ATP-binding</keyword>
<organism evidence="12 13">
    <name type="scientific">Paenibacillus melissococcoides</name>
    <dbReference type="NCBI Taxonomy" id="2912268"/>
    <lineage>
        <taxon>Bacteria</taxon>
        <taxon>Bacillati</taxon>
        <taxon>Bacillota</taxon>
        <taxon>Bacilli</taxon>
        <taxon>Bacillales</taxon>
        <taxon>Paenibacillaceae</taxon>
        <taxon>Paenibacillus</taxon>
    </lineage>
</organism>
<dbReference type="PANTHER" id="PTHR30153">
    <property type="entry name" value="REPLICATIVE DNA HELICASE DNAB"/>
    <property type="match status" value="1"/>
</dbReference>
<dbReference type="Gene3D" id="3.40.50.300">
    <property type="entry name" value="P-loop containing nucleotide triphosphate hydrolases"/>
    <property type="match status" value="1"/>
</dbReference>
<keyword evidence="13" id="KW-1185">Reference proteome</keyword>
<dbReference type="InterPro" id="IPR007693">
    <property type="entry name" value="DNA_helicase_DnaB-like_N"/>
</dbReference>
<comment type="similarity">
    <text evidence="1">Belongs to the helicase family. DnaB subfamily.</text>
</comment>
<keyword evidence="8" id="KW-0413">Isomerase</keyword>
<protein>
    <recommendedName>
        <fullName evidence="9">DNA 5'-3' helicase</fullName>
        <ecNumber evidence="9">5.6.2.3</ecNumber>
    </recommendedName>
</protein>
<comment type="caution">
    <text evidence="12">The sequence shown here is derived from an EMBL/GenBank/DDBJ whole genome shotgun (WGS) entry which is preliminary data.</text>
</comment>
<dbReference type="Pfam" id="PF03796">
    <property type="entry name" value="DnaB_C"/>
    <property type="match status" value="1"/>
</dbReference>
<dbReference type="PROSITE" id="PS51199">
    <property type="entry name" value="SF4_HELICASE"/>
    <property type="match status" value="1"/>
</dbReference>
<evidence type="ECO:0000313" key="12">
    <source>
        <dbReference type="EMBL" id="CAH8248600.1"/>
    </source>
</evidence>
<evidence type="ECO:0000259" key="11">
    <source>
        <dbReference type="PROSITE" id="PS51199"/>
    </source>
</evidence>
<dbReference type="InterPro" id="IPR027417">
    <property type="entry name" value="P-loop_NTPase"/>
</dbReference>
<keyword evidence="7" id="KW-0238">DNA-binding</keyword>
<dbReference type="SUPFAM" id="SSF52540">
    <property type="entry name" value="P-loop containing nucleoside triphosphate hydrolases"/>
    <property type="match status" value="1"/>
</dbReference>
<dbReference type="EMBL" id="CALYLO010000012">
    <property type="protein sequence ID" value="CAH8248600.1"/>
    <property type="molecule type" value="Genomic_DNA"/>
</dbReference>
<evidence type="ECO:0000256" key="9">
    <source>
        <dbReference type="ARBA" id="ARBA00044969"/>
    </source>
</evidence>
<dbReference type="InterPro" id="IPR036185">
    <property type="entry name" value="DNA_heli_DnaB-like_N_sf"/>
</dbReference>
<evidence type="ECO:0000256" key="6">
    <source>
        <dbReference type="ARBA" id="ARBA00022840"/>
    </source>
</evidence>
<dbReference type="InterPro" id="IPR016136">
    <property type="entry name" value="DNA_helicase_N/primase_C"/>
</dbReference>
<dbReference type="Gene3D" id="1.10.860.10">
    <property type="entry name" value="DNAb Helicase, Chain A"/>
    <property type="match status" value="1"/>
</dbReference>
<dbReference type="EC" id="5.6.2.3" evidence="9"/>
<dbReference type="PANTHER" id="PTHR30153:SF2">
    <property type="entry name" value="REPLICATIVE DNA HELICASE"/>
    <property type="match status" value="1"/>
</dbReference>
<keyword evidence="4" id="KW-0378">Hydrolase</keyword>
<dbReference type="GO" id="GO:0004386">
    <property type="term" value="F:helicase activity"/>
    <property type="evidence" value="ECO:0007669"/>
    <property type="project" value="UniProtKB-KW"/>
</dbReference>
<dbReference type="SUPFAM" id="SSF48024">
    <property type="entry name" value="N-terminal domain of DnaB helicase"/>
    <property type="match status" value="1"/>
</dbReference>
<accession>A0ABM9G999</accession>
<dbReference type="RefSeq" id="WP_213428461.1">
    <property type="nucleotide sequence ID" value="NZ_AP031286.1"/>
</dbReference>
<reference evidence="12" key="1">
    <citation type="submission" date="2022-06" db="EMBL/GenBank/DDBJ databases">
        <authorList>
            <person name="Dietemann V."/>
            <person name="Ory F."/>
            <person name="Dainat B."/>
            <person name="Oberhansli S."/>
        </authorList>
    </citation>
    <scope>NUCLEOTIDE SEQUENCE</scope>
    <source>
        <strain evidence="12">Ena-SAMPLE-TAB-26-04-2022-14:26:32:270-5432</strain>
    </source>
</reference>
<evidence type="ECO:0000256" key="3">
    <source>
        <dbReference type="ARBA" id="ARBA00022741"/>
    </source>
</evidence>
<evidence type="ECO:0000256" key="5">
    <source>
        <dbReference type="ARBA" id="ARBA00022806"/>
    </source>
</evidence>
<dbReference type="Pfam" id="PF00772">
    <property type="entry name" value="DnaB"/>
    <property type="match status" value="1"/>
</dbReference>
<keyword evidence="5 12" id="KW-0347">Helicase</keyword>